<dbReference type="Gene3D" id="3.40.50.12780">
    <property type="entry name" value="N-terminal domain of ligase-like"/>
    <property type="match status" value="1"/>
</dbReference>
<feature type="region of interest" description="Disordered" evidence="5">
    <location>
        <begin position="1536"/>
        <end position="1555"/>
    </location>
</feature>
<evidence type="ECO:0000313" key="7">
    <source>
        <dbReference type="EMBL" id="NOU52058.1"/>
    </source>
</evidence>
<dbReference type="GO" id="GO:0031177">
    <property type="term" value="F:phosphopantetheine binding"/>
    <property type="evidence" value="ECO:0007669"/>
    <property type="project" value="InterPro"/>
</dbReference>
<dbReference type="GO" id="GO:0043041">
    <property type="term" value="P:amino acid activation for nonribosomal peptide biosynthetic process"/>
    <property type="evidence" value="ECO:0007669"/>
    <property type="project" value="TreeGrafter"/>
</dbReference>
<dbReference type="FunFam" id="1.10.1200.10:FF:000005">
    <property type="entry name" value="Nonribosomal peptide synthetase 1"/>
    <property type="match status" value="1"/>
</dbReference>
<dbReference type="Gene3D" id="1.10.1200.10">
    <property type="entry name" value="ACP-like"/>
    <property type="match status" value="2"/>
</dbReference>
<dbReference type="Proteomes" id="UP000586305">
    <property type="component" value="Unassembled WGS sequence"/>
</dbReference>
<accession>A0A849VH76</accession>
<dbReference type="InterPro" id="IPR036736">
    <property type="entry name" value="ACP-like_sf"/>
</dbReference>
<dbReference type="InterPro" id="IPR025110">
    <property type="entry name" value="AMP-bd_C"/>
</dbReference>
<dbReference type="InterPro" id="IPR020806">
    <property type="entry name" value="PKS_PP-bd"/>
</dbReference>
<dbReference type="EMBL" id="JABBPG010000007">
    <property type="protein sequence ID" value="NOU52058.1"/>
    <property type="molecule type" value="Genomic_DNA"/>
</dbReference>
<name>A0A849VH76_9GAMM</name>
<dbReference type="FunFam" id="3.40.50.12780:FF:000012">
    <property type="entry name" value="Non-ribosomal peptide synthetase"/>
    <property type="match status" value="1"/>
</dbReference>
<dbReference type="PANTHER" id="PTHR45527">
    <property type="entry name" value="NONRIBOSOMAL PEPTIDE SYNTHETASE"/>
    <property type="match status" value="1"/>
</dbReference>
<dbReference type="InterPro" id="IPR023213">
    <property type="entry name" value="CAT-like_dom_sf"/>
</dbReference>
<protein>
    <submittedName>
        <fullName evidence="7">Amino acid adenylation domain-containing protein</fullName>
    </submittedName>
</protein>
<dbReference type="InterPro" id="IPR001242">
    <property type="entry name" value="Condensation_dom"/>
</dbReference>
<dbReference type="InterPro" id="IPR020845">
    <property type="entry name" value="AMP-binding_CS"/>
</dbReference>
<dbReference type="SUPFAM" id="SSF47336">
    <property type="entry name" value="ACP-like"/>
    <property type="match status" value="1"/>
</dbReference>
<dbReference type="CDD" id="cd19531">
    <property type="entry name" value="LCL_NRPS-like"/>
    <property type="match status" value="1"/>
</dbReference>
<organism evidence="7 8">
    <name type="scientific">Pseudoalteromonas caenipelagi</name>
    <dbReference type="NCBI Taxonomy" id="2726988"/>
    <lineage>
        <taxon>Bacteria</taxon>
        <taxon>Pseudomonadati</taxon>
        <taxon>Pseudomonadota</taxon>
        <taxon>Gammaproteobacteria</taxon>
        <taxon>Alteromonadales</taxon>
        <taxon>Pseudoalteromonadaceae</taxon>
        <taxon>Pseudoalteromonas</taxon>
    </lineage>
</organism>
<keyword evidence="8" id="KW-1185">Reference proteome</keyword>
<dbReference type="SUPFAM" id="SSF52777">
    <property type="entry name" value="CoA-dependent acyltransferases"/>
    <property type="match status" value="4"/>
</dbReference>
<dbReference type="FunFam" id="3.40.50.980:FF:000002">
    <property type="entry name" value="Enterobactin synthetase component F"/>
    <property type="match status" value="1"/>
</dbReference>
<gene>
    <name evidence="7" type="ORF">HG263_16115</name>
</gene>
<comment type="cofactor">
    <cofactor evidence="1">
        <name>pantetheine 4'-phosphate</name>
        <dbReference type="ChEBI" id="CHEBI:47942"/>
    </cofactor>
</comment>
<dbReference type="InterPro" id="IPR000873">
    <property type="entry name" value="AMP-dep_synth/lig_dom"/>
</dbReference>
<dbReference type="PROSITE" id="PS00455">
    <property type="entry name" value="AMP_BINDING"/>
    <property type="match status" value="1"/>
</dbReference>
<dbReference type="InterPro" id="IPR045851">
    <property type="entry name" value="AMP-bd_C_sf"/>
</dbReference>
<dbReference type="Pfam" id="PF13193">
    <property type="entry name" value="AMP-binding_C"/>
    <property type="match status" value="1"/>
</dbReference>
<evidence type="ECO:0000256" key="2">
    <source>
        <dbReference type="ARBA" id="ARBA00006432"/>
    </source>
</evidence>
<dbReference type="GO" id="GO:0003824">
    <property type="term" value="F:catalytic activity"/>
    <property type="evidence" value="ECO:0007669"/>
    <property type="project" value="InterPro"/>
</dbReference>
<dbReference type="Gene3D" id="3.30.559.30">
    <property type="entry name" value="Nonribosomal peptide synthetase, condensation domain"/>
    <property type="match status" value="2"/>
</dbReference>
<dbReference type="Pfam" id="PF00668">
    <property type="entry name" value="Condensation"/>
    <property type="match status" value="2"/>
</dbReference>
<dbReference type="Pfam" id="PF00501">
    <property type="entry name" value="AMP-binding"/>
    <property type="match status" value="1"/>
</dbReference>
<dbReference type="FunFam" id="3.40.50.980:FF:000001">
    <property type="entry name" value="Non-ribosomal peptide synthetase"/>
    <property type="match status" value="1"/>
</dbReference>
<dbReference type="InterPro" id="IPR009081">
    <property type="entry name" value="PP-bd_ACP"/>
</dbReference>
<dbReference type="PANTHER" id="PTHR45527:SF1">
    <property type="entry name" value="FATTY ACID SYNTHASE"/>
    <property type="match status" value="1"/>
</dbReference>
<keyword evidence="4" id="KW-0597">Phosphoprotein</keyword>
<dbReference type="CDD" id="cd17643">
    <property type="entry name" value="A_NRPS_Cytc1-like"/>
    <property type="match status" value="1"/>
</dbReference>
<dbReference type="Gene3D" id="3.30.300.30">
    <property type="match status" value="1"/>
</dbReference>
<reference evidence="7 8" key="1">
    <citation type="submission" date="2020-04" db="EMBL/GenBank/DDBJ databases">
        <title>Pseudoalteromonas caenipelagi sp. nov., isolated from a tidal flat.</title>
        <authorList>
            <person name="Park S."/>
            <person name="Yoon J.-H."/>
        </authorList>
    </citation>
    <scope>NUCLEOTIDE SEQUENCE [LARGE SCALE GENOMIC DNA]</scope>
    <source>
        <strain evidence="7 8">JBTF-M23</strain>
    </source>
</reference>
<dbReference type="PROSITE" id="PS50075">
    <property type="entry name" value="CARRIER"/>
    <property type="match status" value="1"/>
</dbReference>
<feature type="domain" description="Carrier" evidence="6">
    <location>
        <begin position="968"/>
        <end position="1042"/>
    </location>
</feature>
<evidence type="ECO:0000256" key="4">
    <source>
        <dbReference type="ARBA" id="ARBA00022553"/>
    </source>
</evidence>
<evidence type="ECO:0000256" key="5">
    <source>
        <dbReference type="SAM" id="MobiDB-lite"/>
    </source>
</evidence>
<dbReference type="Pfam" id="PF00550">
    <property type="entry name" value="PP-binding"/>
    <property type="match status" value="1"/>
</dbReference>
<dbReference type="FunFam" id="3.30.300.30:FF:000010">
    <property type="entry name" value="Enterobactin synthetase component F"/>
    <property type="match status" value="1"/>
</dbReference>
<dbReference type="RefSeq" id="WP_171627111.1">
    <property type="nucleotide sequence ID" value="NZ_JABBPG010000007.1"/>
</dbReference>
<dbReference type="SMART" id="SM00823">
    <property type="entry name" value="PKS_PP"/>
    <property type="match status" value="1"/>
</dbReference>
<comment type="similarity">
    <text evidence="2">Belongs to the ATP-dependent AMP-binding enzyme family.</text>
</comment>
<dbReference type="SUPFAM" id="SSF56801">
    <property type="entry name" value="Acetyl-CoA synthetase-like"/>
    <property type="match status" value="1"/>
</dbReference>
<evidence type="ECO:0000259" key="6">
    <source>
        <dbReference type="PROSITE" id="PS50075"/>
    </source>
</evidence>
<dbReference type="InterPro" id="IPR010071">
    <property type="entry name" value="AA_adenyl_dom"/>
</dbReference>
<dbReference type="Gene3D" id="3.30.559.10">
    <property type="entry name" value="Chloramphenicol acetyltransferase-like domain"/>
    <property type="match status" value="2"/>
</dbReference>
<dbReference type="InterPro" id="IPR042099">
    <property type="entry name" value="ANL_N_sf"/>
</dbReference>
<sequence length="1677" mass="188763">MTEQLSFPVSMAQQGMWLSETLFSGTGHNHVCQGFCIDKSIRNDFIQQAVSLIVQQQESLRTVFKFQQGEVKQYILPELDWHIEQLECASNEQTQLVRRLTRETFSLSQAPLFRVIRLVQPEQDKLLFIFHHIITDGWSADIFKCQLWQNYQQLAQGHTPQLDELELQYGDFAEWQREQLGEQQAQQQLTFWREQLADVTPCTFPADKVRPAQPSFQGKQLEIALPKQLVQGVNTLAQQQQTSAFNIYLSAFKVLISRYTRQEDITVGSPVAGRDMAELEPIMGYFVNTVVYRTQCDMSQSFSAYLEQVKNTVLDAWEYQQLPFAKLVSDIYGERSLDTSPFFQLMFAYYRHDDGTDEHMSELGVSTWQLHNDTSKFDLTLSLEDNVDAVSMALEYSTELFEAQSIERIAAAYTQLLASIIAASDVPLYQLPLLNEEAKNAQLARYASAAGDYSSPFNSICEGFEQMVARFENNDAIVDGERTLTYQQLNVHANQLARHLLSVQPHLAQGSKVAICLSPSVDTMVAILAVLKVGAAYVPIDPSAGQQRLEYILDDANVDVVIGNQDSLALFTERNLHLVCLDTHAQQIASNDDSNLNRHIECADQAYMIYTSGSTGKPKGVKTTHHNVLRLFSATDHWFEFNSQDVWSLFHSCVFDFSVWEMWGALLYGAKLVVIPKEVTRAPDVFAQWVEKYQITVLNQTPSAFKQYAAIGKPYHLRYVIFGGEALDIPSVSRWFEQYSDQQPKLINMYGITETTVHVTYQALSAELLKGRIAAPIGEAIPDLSMYVLDPWLQPVPDGMTGELFVSGDGVADGYHNRVELSAERFLNNPFSDVQPTLYRSGDLVKVDNQGELIYQGRADHQVKIRGFRIELGEIENALLACSGIKEALVLAHETPQQGAQLVAYVVCDELNVQALREQLAKTLPEYMIPAIFMPLEAFGLTINGKIDRRALPEPKVDRSTLMQEFVAPSSAIEVGIAKIWQQVLNVDSVSVNDNFFALGGDSLRAVQVNELLEQQGISLPLEQIFKTQTLKALADYLTQHDADSMGVVKDVPAFSMISEEQRAQLPEDVIDAYPLSGMQAGMFYHMMLAPESNIYHCTGTSHICLDHKLNEALFYKAVQELVAHHEILRTGFDLHNEYQPIQCVHAHALLPVEFSDISALEESQQEAQVMALIEQEKASPFDLTQPTLLRFFIQHRSATSFQFTMTECHPIFDGWSYHSLIVDVFNLYAEKMGRRAHTALPQLNWRYADFVATEKATINNPQSIDFWRNYLADFEPLALPLQSDAMCESKQLRAVHLRIEDNIYDGLKALMKQANVPLKSVLLAGHIKVMSLVSAQQDVLTGIPTNGRYEGKGGDKQYGLFINTLPFRQKLKDGTWQALIQDTFALECDLIPHRRFPLAEVQRLVGRETSLLEDVLFNYMDFHVYEALCPELGLTVKNNLRTDQVHEGTNFALTVHFQHLTLSSGLKANDVSLQLDYDNDLLTREQVVALGELYMAVFAQMADNAHAQHQTFSHGSVAIAQRLATVTANDLSQLDSASTQESVTEQTEQDTATQGVESIEQALLEGVRSVWYELLQAKVSDTDNFFDAGGHSLLFLPLLTKLKALPEQGPMSDASTAALKAITTLDLINYPSIERFCQFICPTGQARDQVDSGKTKNKQDARARMLKLRNRQGKRA</sequence>
<keyword evidence="3" id="KW-0596">Phosphopantetheine</keyword>
<dbReference type="GO" id="GO:0044550">
    <property type="term" value="P:secondary metabolite biosynthetic process"/>
    <property type="evidence" value="ECO:0007669"/>
    <property type="project" value="UniProtKB-ARBA"/>
</dbReference>
<dbReference type="NCBIfam" id="TIGR01733">
    <property type="entry name" value="AA-adenyl-dom"/>
    <property type="match status" value="1"/>
</dbReference>
<dbReference type="GO" id="GO:0005737">
    <property type="term" value="C:cytoplasm"/>
    <property type="evidence" value="ECO:0007669"/>
    <property type="project" value="TreeGrafter"/>
</dbReference>
<comment type="caution">
    <text evidence="7">The sequence shown here is derived from an EMBL/GenBank/DDBJ whole genome shotgun (WGS) entry which is preliminary data.</text>
</comment>
<evidence type="ECO:0000313" key="8">
    <source>
        <dbReference type="Proteomes" id="UP000586305"/>
    </source>
</evidence>
<evidence type="ECO:0000256" key="1">
    <source>
        <dbReference type="ARBA" id="ARBA00001957"/>
    </source>
</evidence>
<evidence type="ECO:0000256" key="3">
    <source>
        <dbReference type="ARBA" id="ARBA00022450"/>
    </source>
</evidence>
<proteinExistence type="inferred from homology"/>